<accession>A0ABU6U5N6</accession>
<evidence type="ECO:0000313" key="3">
    <source>
        <dbReference type="Proteomes" id="UP001341840"/>
    </source>
</evidence>
<evidence type="ECO:0000313" key="2">
    <source>
        <dbReference type="EMBL" id="MED6156496.1"/>
    </source>
</evidence>
<protein>
    <submittedName>
        <fullName evidence="2">Uncharacterized protein</fullName>
    </submittedName>
</protein>
<reference evidence="2 3" key="1">
    <citation type="journal article" date="2023" name="Plants (Basel)">
        <title>Bridging the Gap: Combining Genomics and Transcriptomics Approaches to Understand Stylosanthes scabra, an Orphan Legume from the Brazilian Caatinga.</title>
        <authorList>
            <person name="Ferreira-Neto J.R.C."/>
            <person name="da Silva M.D."/>
            <person name="Binneck E."/>
            <person name="de Melo N.F."/>
            <person name="da Silva R.H."/>
            <person name="de Melo A.L.T.M."/>
            <person name="Pandolfi V."/>
            <person name="Bustamante F.O."/>
            <person name="Brasileiro-Vidal A.C."/>
            <person name="Benko-Iseppon A.M."/>
        </authorList>
    </citation>
    <scope>NUCLEOTIDE SEQUENCE [LARGE SCALE GENOMIC DNA]</scope>
    <source>
        <tissue evidence="2">Leaves</tissue>
    </source>
</reference>
<evidence type="ECO:0000256" key="1">
    <source>
        <dbReference type="SAM" id="MobiDB-lite"/>
    </source>
</evidence>
<feature type="region of interest" description="Disordered" evidence="1">
    <location>
        <begin position="140"/>
        <end position="160"/>
    </location>
</feature>
<dbReference type="EMBL" id="JASCZI010120869">
    <property type="protein sequence ID" value="MED6156496.1"/>
    <property type="molecule type" value="Genomic_DNA"/>
</dbReference>
<dbReference type="Proteomes" id="UP001341840">
    <property type="component" value="Unassembled WGS sequence"/>
</dbReference>
<keyword evidence="3" id="KW-1185">Reference proteome</keyword>
<gene>
    <name evidence="2" type="ORF">PIB30_014894</name>
</gene>
<comment type="caution">
    <text evidence="2">The sequence shown here is derived from an EMBL/GenBank/DDBJ whole genome shotgun (WGS) entry which is preliminary data.</text>
</comment>
<name>A0ABU6U5N6_9FABA</name>
<organism evidence="2 3">
    <name type="scientific">Stylosanthes scabra</name>
    <dbReference type="NCBI Taxonomy" id="79078"/>
    <lineage>
        <taxon>Eukaryota</taxon>
        <taxon>Viridiplantae</taxon>
        <taxon>Streptophyta</taxon>
        <taxon>Embryophyta</taxon>
        <taxon>Tracheophyta</taxon>
        <taxon>Spermatophyta</taxon>
        <taxon>Magnoliopsida</taxon>
        <taxon>eudicotyledons</taxon>
        <taxon>Gunneridae</taxon>
        <taxon>Pentapetalae</taxon>
        <taxon>rosids</taxon>
        <taxon>fabids</taxon>
        <taxon>Fabales</taxon>
        <taxon>Fabaceae</taxon>
        <taxon>Papilionoideae</taxon>
        <taxon>50 kb inversion clade</taxon>
        <taxon>dalbergioids sensu lato</taxon>
        <taxon>Dalbergieae</taxon>
        <taxon>Pterocarpus clade</taxon>
        <taxon>Stylosanthes</taxon>
    </lineage>
</organism>
<sequence>MEKQATLWFEDTFPIFNAKDGYGWTICVEQYWNARGTDEKQRFIEDMRPILSEICWNEVEEWKIEWEEIKARLNLRQEQQQQSQIIQERTQFQPTTEQEIQAKIEEDQETKHKTASKDELEELPEILDQENFQTIQIHTNSPSKLPVEGEAKITDQDPNPNITDQQVISQLNSDKIISQIQNKSRIEVQRQAEEVEIDLDALSSGDGDATRGSKDKGEGFALVSANVLQRPPPKPPNLQWHKTEDGTALQAGSSTTALGGSDINDVTRSRGAKYAEYGVIKEEKRRSTVTTLVNGAAMVEDGSTTVLGGRSKTQAIRRAMLLSPPPLLAAVFPWNRNKVEAETAGNDTVDDAFSKGKGEDVQNVGNRTGLSEMHYRERDDVKSGGGGSAWRIIEDDFPDLTRWRKPSRTTSPVLSGAEQPWMGVLTVVEVVGVVVSGAVVARRSGGHLELKDIPSISLFSSSDEGQMEKEGRVTLMRRKTNGVVPWKPLLAFLGQSQAQFFKKFPLLLVTSPRRLTVSPSRHLAVLLPCIVAISLLLLRPNLFVVLPVLCSAAVSSRSPIALLRRRRAAFALASSLCFASAKIYFTFASFSCQISSPLFEACLFAIDVCRHCRGSSASHL</sequence>
<proteinExistence type="predicted"/>